<dbReference type="InterPro" id="IPR031367">
    <property type="entry name" value="CCDC24"/>
</dbReference>
<keyword evidence="3" id="KW-1185">Reference proteome</keyword>
<dbReference type="GeneTree" id="ENSGT00390000011926"/>
<name>A0A8D2D8H2_SCIVU</name>
<dbReference type="PANTHER" id="PTHR28601">
    <property type="entry name" value="COILED-COIL DOMAIN-CONTAINING PROTEIN 24"/>
    <property type="match status" value="1"/>
</dbReference>
<sequence length="312" mass="34780">MPRGSLSLWELVEKHVPLRERPEVKRILGEAAVDLTLELRAEVAMLEALLQETRSSQASGSHPISDPCSLLAPPPLLRDLMRQELQQLLQGLRDKAICEGRDPAQAWASYSPKVIRFALEEPRCDLPDQEVFQMRASEHSSNHRDLSVIKDQLNMSNIDQVAGYLRGLLEEERCTLEREISTLQRCLEAEHTQAHQPSEATLEPTLAELKEQKAAMEKELQASLGPSCIFTKHRQQPLGSSIQDPRSFPPLHGADGVQTGPLQGHLPAPPLERCPQSQGWASTRRWGRQLRYSPREGPPSTSMSTAAPKAPT</sequence>
<dbReference type="Pfam" id="PF15669">
    <property type="entry name" value="CCDC24"/>
    <property type="match status" value="1"/>
</dbReference>
<gene>
    <name evidence="2" type="primary">CCDC24</name>
</gene>
<accession>A0A8D2D8H2</accession>
<dbReference type="OrthoDB" id="6022633at2759"/>
<dbReference type="AlphaFoldDB" id="A0A8D2D8H2"/>
<reference evidence="2" key="1">
    <citation type="submission" date="2020-06" db="EMBL/GenBank/DDBJ databases">
        <authorList>
            <consortium name="Wellcome Sanger Institute Data Sharing"/>
        </authorList>
    </citation>
    <scope>NUCLEOTIDE SEQUENCE [LARGE SCALE GENOMIC DNA]</scope>
</reference>
<dbReference type="Ensembl" id="ENSSVLT00005023421.1">
    <property type="protein sequence ID" value="ENSSVLP00005021019.1"/>
    <property type="gene ID" value="ENSSVLG00005016757.1"/>
</dbReference>
<evidence type="ECO:0000256" key="1">
    <source>
        <dbReference type="SAM" id="MobiDB-lite"/>
    </source>
</evidence>
<organism evidence="2 3">
    <name type="scientific">Sciurus vulgaris</name>
    <name type="common">Eurasian red squirrel</name>
    <dbReference type="NCBI Taxonomy" id="55149"/>
    <lineage>
        <taxon>Eukaryota</taxon>
        <taxon>Metazoa</taxon>
        <taxon>Chordata</taxon>
        <taxon>Craniata</taxon>
        <taxon>Vertebrata</taxon>
        <taxon>Euteleostomi</taxon>
        <taxon>Mammalia</taxon>
        <taxon>Eutheria</taxon>
        <taxon>Euarchontoglires</taxon>
        <taxon>Glires</taxon>
        <taxon>Rodentia</taxon>
        <taxon>Sciuromorpha</taxon>
        <taxon>Sciuridae</taxon>
        <taxon>Sciurinae</taxon>
        <taxon>Sciurini</taxon>
        <taxon>Sciurus</taxon>
    </lineage>
</organism>
<evidence type="ECO:0000313" key="3">
    <source>
        <dbReference type="Proteomes" id="UP000694564"/>
    </source>
</evidence>
<reference evidence="2" key="3">
    <citation type="submission" date="2025-09" db="UniProtKB">
        <authorList>
            <consortium name="Ensembl"/>
        </authorList>
    </citation>
    <scope>IDENTIFICATION</scope>
</reference>
<protein>
    <submittedName>
        <fullName evidence="2">Coiled-coil domain containing 24</fullName>
    </submittedName>
</protein>
<evidence type="ECO:0000313" key="2">
    <source>
        <dbReference type="Ensembl" id="ENSSVLP00005021019.1"/>
    </source>
</evidence>
<dbReference type="Proteomes" id="UP000694564">
    <property type="component" value="Chromosome 1"/>
</dbReference>
<feature type="region of interest" description="Disordered" evidence="1">
    <location>
        <begin position="235"/>
        <end position="312"/>
    </location>
</feature>
<proteinExistence type="predicted"/>
<reference evidence="2" key="2">
    <citation type="submission" date="2025-08" db="UniProtKB">
        <authorList>
            <consortium name="Ensembl"/>
        </authorList>
    </citation>
    <scope>IDENTIFICATION</scope>
</reference>
<dbReference type="PANTHER" id="PTHR28601:SF1">
    <property type="entry name" value="COILED-COIL DOMAIN-CONTAINING PROTEIN 24"/>
    <property type="match status" value="1"/>
</dbReference>
<dbReference type="GO" id="GO:0001835">
    <property type="term" value="P:blastocyst hatching"/>
    <property type="evidence" value="ECO:0007669"/>
    <property type="project" value="Ensembl"/>
</dbReference>